<reference evidence="5" key="1">
    <citation type="submission" date="2016-11" db="UniProtKB">
        <authorList>
            <consortium name="WormBaseParasite"/>
        </authorList>
    </citation>
    <scope>IDENTIFICATION</scope>
</reference>
<gene>
    <name evidence="2" type="ORF">BXYJ_LOCUS6204</name>
</gene>
<protein>
    <submittedName>
        <fullName evidence="2">(pine wood nematode) hypothetical protein</fullName>
    </submittedName>
</protein>
<evidence type="ECO:0000313" key="2">
    <source>
        <dbReference type="EMBL" id="CAD5220489.1"/>
    </source>
</evidence>
<dbReference type="Proteomes" id="UP000582659">
    <property type="component" value="Unassembled WGS sequence"/>
</dbReference>
<name>A0A1I7RZA4_BURXY</name>
<sequence length="144" mass="16252">MIKLFVLSISFFTLSAETTVLPEKRIFGVSAHFSCSNQTTLANENTVKVFLSMDGNLTDDSFGASWCPSWSGHLELAAAVENEEEFQPHLVAYHRCNKDQETGGRCRRTIVKMDKDYTFQKGNDSFFEVNLLDPINTDIVTDKM</sequence>
<dbReference type="Proteomes" id="UP000095284">
    <property type="component" value="Unplaced"/>
</dbReference>
<feature type="chain" id="PRO_5035359621" evidence="1">
    <location>
        <begin position="17"/>
        <end position="144"/>
    </location>
</feature>
<keyword evidence="1" id="KW-0732">Signal</keyword>
<evidence type="ECO:0000313" key="3">
    <source>
        <dbReference type="Proteomes" id="UP000095284"/>
    </source>
</evidence>
<organism evidence="3 5">
    <name type="scientific">Bursaphelenchus xylophilus</name>
    <name type="common">Pinewood nematode worm</name>
    <name type="synonym">Aphelenchoides xylophilus</name>
    <dbReference type="NCBI Taxonomy" id="6326"/>
    <lineage>
        <taxon>Eukaryota</taxon>
        <taxon>Metazoa</taxon>
        <taxon>Ecdysozoa</taxon>
        <taxon>Nematoda</taxon>
        <taxon>Chromadorea</taxon>
        <taxon>Rhabditida</taxon>
        <taxon>Tylenchina</taxon>
        <taxon>Tylenchomorpha</taxon>
        <taxon>Aphelenchoidea</taxon>
        <taxon>Aphelenchoididae</taxon>
        <taxon>Bursaphelenchus</taxon>
    </lineage>
</organism>
<dbReference type="AlphaFoldDB" id="A0A1I7RZA4"/>
<reference evidence="2" key="2">
    <citation type="submission" date="2020-09" db="EMBL/GenBank/DDBJ databases">
        <authorList>
            <person name="Kikuchi T."/>
        </authorList>
    </citation>
    <scope>NUCLEOTIDE SEQUENCE</scope>
    <source>
        <strain evidence="2">Ka4C1</strain>
    </source>
</reference>
<feature type="signal peptide" evidence="1">
    <location>
        <begin position="1"/>
        <end position="16"/>
    </location>
</feature>
<dbReference type="Proteomes" id="UP000659654">
    <property type="component" value="Unassembled WGS sequence"/>
</dbReference>
<keyword evidence="4" id="KW-1185">Reference proteome</keyword>
<accession>A0A1I7RZA4</accession>
<evidence type="ECO:0000313" key="5">
    <source>
        <dbReference type="WBParaSite" id="BXY_0607400.1"/>
    </source>
</evidence>
<dbReference type="WBParaSite" id="BXY_0607400.1">
    <property type="protein sequence ID" value="BXY_0607400.1"/>
    <property type="gene ID" value="BXY_0607400"/>
</dbReference>
<dbReference type="EMBL" id="CAJFCV020000003">
    <property type="protein sequence ID" value="CAG9106680.1"/>
    <property type="molecule type" value="Genomic_DNA"/>
</dbReference>
<proteinExistence type="predicted"/>
<evidence type="ECO:0000313" key="4">
    <source>
        <dbReference type="Proteomes" id="UP000659654"/>
    </source>
</evidence>
<evidence type="ECO:0000256" key="1">
    <source>
        <dbReference type="SAM" id="SignalP"/>
    </source>
</evidence>
<dbReference type="EMBL" id="CAJFDI010000003">
    <property type="protein sequence ID" value="CAD5220489.1"/>
    <property type="molecule type" value="Genomic_DNA"/>
</dbReference>